<name>A0A8T2ZDU9_POPDE</name>
<dbReference type="Proteomes" id="UP000807159">
    <property type="component" value="Chromosome 2"/>
</dbReference>
<protein>
    <submittedName>
        <fullName evidence="1">Uncharacterized protein</fullName>
    </submittedName>
</protein>
<organism evidence="1 2">
    <name type="scientific">Populus deltoides</name>
    <name type="common">Eastern poplar</name>
    <name type="synonym">Eastern cottonwood</name>
    <dbReference type="NCBI Taxonomy" id="3696"/>
    <lineage>
        <taxon>Eukaryota</taxon>
        <taxon>Viridiplantae</taxon>
        <taxon>Streptophyta</taxon>
        <taxon>Embryophyta</taxon>
        <taxon>Tracheophyta</taxon>
        <taxon>Spermatophyta</taxon>
        <taxon>Magnoliopsida</taxon>
        <taxon>eudicotyledons</taxon>
        <taxon>Gunneridae</taxon>
        <taxon>Pentapetalae</taxon>
        <taxon>rosids</taxon>
        <taxon>fabids</taxon>
        <taxon>Malpighiales</taxon>
        <taxon>Salicaceae</taxon>
        <taxon>Saliceae</taxon>
        <taxon>Populus</taxon>
    </lineage>
</organism>
<evidence type="ECO:0000313" key="2">
    <source>
        <dbReference type="Proteomes" id="UP000807159"/>
    </source>
</evidence>
<keyword evidence="2" id="KW-1185">Reference proteome</keyword>
<evidence type="ECO:0000313" key="1">
    <source>
        <dbReference type="EMBL" id="KAH8515510.1"/>
    </source>
</evidence>
<reference evidence="1" key="1">
    <citation type="journal article" date="2021" name="J. Hered.">
        <title>Genome Assembly of Salicaceae Populus deltoides (Eastern Cottonwood) I-69 Based on Nanopore Sequencing and Hi-C Technologies.</title>
        <authorList>
            <person name="Bai S."/>
            <person name="Wu H."/>
            <person name="Zhang J."/>
            <person name="Pan Z."/>
            <person name="Zhao W."/>
            <person name="Li Z."/>
            <person name="Tong C."/>
        </authorList>
    </citation>
    <scope>NUCLEOTIDE SEQUENCE</scope>
    <source>
        <tissue evidence="1">Leaf</tissue>
    </source>
</reference>
<proteinExistence type="predicted"/>
<comment type="caution">
    <text evidence="1">The sequence shown here is derived from an EMBL/GenBank/DDBJ whole genome shotgun (WGS) entry which is preliminary data.</text>
</comment>
<accession>A0A8T2ZDU9</accession>
<dbReference type="AlphaFoldDB" id="A0A8T2ZDU9"/>
<sequence>MIPISSSDEYSWKRSSELLVEVARHGEESGHEVPSLIVAAKDALDPHPMSLPRVRILSAAEWDLNIPETVAGRRRKQFRWHVNHSLLLMSGFASHSHRKNKSHYTDA</sequence>
<gene>
    <name evidence="1" type="ORF">H0E87_004108</name>
</gene>
<dbReference type="EMBL" id="JACEGQ020000002">
    <property type="protein sequence ID" value="KAH8515510.1"/>
    <property type="molecule type" value="Genomic_DNA"/>
</dbReference>